<dbReference type="SMART" id="SM00116">
    <property type="entry name" value="CBS"/>
    <property type="match status" value="2"/>
</dbReference>
<dbReference type="InterPro" id="IPR051257">
    <property type="entry name" value="Diverse_CBS-Domain"/>
</dbReference>
<gene>
    <name evidence="4" type="ORF">H8E80_03750</name>
</gene>
<evidence type="ECO:0000313" key="5">
    <source>
        <dbReference type="Proteomes" id="UP000603545"/>
    </source>
</evidence>
<dbReference type="AlphaFoldDB" id="A0A8J6N5D9"/>
<name>A0A8J6N5D9_9BACT</name>
<dbReference type="Pfam" id="PF00571">
    <property type="entry name" value="CBS"/>
    <property type="match status" value="2"/>
</dbReference>
<sequence length="225" mass="25381">MLVKNWMSKVVVTIESDDSIQAAMKLLKQHKIRMLPVTKKGKLVGVITDRDIKRASASDATTLEVHELLYIISKIKVNEIMSDRLITVPFDYTVEETAEVLLHNKISGVPVVDHDGKIVGTITQTDLFRVIITLTGVGEKGIQFAFQLKNRPGSIKAVADIIRGYDGRIVSILSSYERVPEGYHNVYIRMYGVERSKLPQLIEALKAKATLLYMVDHDENIREIY</sequence>
<dbReference type="Proteomes" id="UP000603545">
    <property type="component" value="Unassembled WGS sequence"/>
</dbReference>
<dbReference type="InterPro" id="IPR046342">
    <property type="entry name" value="CBS_dom_sf"/>
</dbReference>
<comment type="caution">
    <text evidence="4">The sequence shown here is derived from an EMBL/GenBank/DDBJ whole genome shotgun (WGS) entry which is preliminary data.</text>
</comment>
<protein>
    <submittedName>
        <fullName evidence="4">CBS domain-containing protein</fullName>
    </submittedName>
</protein>
<evidence type="ECO:0000256" key="1">
    <source>
        <dbReference type="ARBA" id="ARBA00023122"/>
    </source>
</evidence>
<dbReference type="SUPFAM" id="SSF54631">
    <property type="entry name" value="CBS-domain pair"/>
    <property type="match status" value="1"/>
</dbReference>
<evidence type="ECO:0000256" key="2">
    <source>
        <dbReference type="PROSITE-ProRule" id="PRU00703"/>
    </source>
</evidence>
<keyword evidence="1 2" id="KW-0129">CBS domain</keyword>
<feature type="domain" description="CBS" evidence="3">
    <location>
        <begin position="7"/>
        <end position="62"/>
    </location>
</feature>
<dbReference type="PANTHER" id="PTHR43080:SF2">
    <property type="entry name" value="CBS DOMAIN-CONTAINING PROTEIN"/>
    <property type="match status" value="1"/>
</dbReference>
<evidence type="ECO:0000259" key="3">
    <source>
        <dbReference type="PROSITE" id="PS51371"/>
    </source>
</evidence>
<accession>A0A8J6N5D9</accession>
<reference evidence="4 5" key="1">
    <citation type="submission" date="2020-08" db="EMBL/GenBank/DDBJ databases">
        <title>Bridging the membrane lipid divide: bacteria of the FCB group superphylum have the potential to synthesize archaeal ether lipids.</title>
        <authorList>
            <person name="Villanueva L."/>
            <person name="Von Meijenfeldt F.A.B."/>
            <person name="Westbye A.B."/>
            <person name="Yadav S."/>
            <person name="Hopmans E.C."/>
            <person name="Dutilh B.E."/>
            <person name="Sinninghe Damste J.S."/>
        </authorList>
    </citation>
    <scope>NUCLEOTIDE SEQUENCE [LARGE SCALE GENOMIC DNA]</scope>
    <source>
        <strain evidence="4">NIOZ-UU82</strain>
    </source>
</reference>
<dbReference type="CDD" id="cd04584">
    <property type="entry name" value="CBS_pair_AcuB_like"/>
    <property type="match status" value="1"/>
</dbReference>
<proteinExistence type="predicted"/>
<dbReference type="Gene3D" id="3.10.580.10">
    <property type="entry name" value="CBS-domain"/>
    <property type="match status" value="1"/>
</dbReference>
<dbReference type="PANTHER" id="PTHR43080">
    <property type="entry name" value="CBS DOMAIN-CONTAINING PROTEIN CBSX3, MITOCHONDRIAL"/>
    <property type="match status" value="1"/>
</dbReference>
<organism evidence="4 5">
    <name type="scientific">Candidatus Desulfaltia bathyphila</name>
    <dbReference type="NCBI Taxonomy" id="2841697"/>
    <lineage>
        <taxon>Bacteria</taxon>
        <taxon>Pseudomonadati</taxon>
        <taxon>Thermodesulfobacteriota</taxon>
        <taxon>Desulfobacteria</taxon>
        <taxon>Desulfobacterales</taxon>
        <taxon>Desulfobacterales incertae sedis</taxon>
        <taxon>Candidatus Desulfaltia</taxon>
    </lineage>
</organism>
<feature type="domain" description="CBS" evidence="3">
    <location>
        <begin position="81"/>
        <end position="139"/>
    </location>
</feature>
<dbReference type="InterPro" id="IPR000644">
    <property type="entry name" value="CBS_dom"/>
</dbReference>
<dbReference type="EMBL" id="JACNLL010000037">
    <property type="protein sequence ID" value="MBC8199146.1"/>
    <property type="molecule type" value="Genomic_DNA"/>
</dbReference>
<evidence type="ECO:0000313" key="4">
    <source>
        <dbReference type="EMBL" id="MBC8199146.1"/>
    </source>
</evidence>
<dbReference type="PROSITE" id="PS51371">
    <property type="entry name" value="CBS"/>
    <property type="match status" value="2"/>
</dbReference>